<keyword evidence="6 10" id="KW-0418">Kinase</keyword>
<dbReference type="PROSITE" id="PS50885">
    <property type="entry name" value="HAMP"/>
    <property type="match status" value="1"/>
</dbReference>
<reference evidence="10 11" key="1">
    <citation type="submission" date="2016-10" db="EMBL/GenBank/DDBJ databases">
        <authorList>
            <person name="de Groot N.N."/>
        </authorList>
    </citation>
    <scope>NUCLEOTIDE SEQUENCE [LARGE SCALE GENOMIC DNA]</scope>
    <source>
        <strain evidence="10 11">DSM 6059</strain>
    </source>
</reference>
<evidence type="ECO:0000256" key="6">
    <source>
        <dbReference type="ARBA" id="ARBA00022777"/>
    </source>
</evidence>
<dbReference type="InterPro" id="IPR003660">
    <property type="entry name" value="HAMP_dom"/>
</dbReference>
<dbReference type="GO" id="GO:0016020">
    <property type="term" value="C:membrane"/>
    <property type="evidence" value="ECO:0007669"/>
    <property type="project" value="UniProtKB-SubCell"/>
</dbReference>
<protein>
    <recommendedName>
        <fullName evidence="3">histidine kinase</fullName>
        <ecNumber evidence="3">2.7.13.3</ecNumber>
    </recommendedName>
</protein>
<dbReference type="InterPro" id="IPR004358">
    <property type="entry name" value="Sig_transdc_His_kin-like_C"/>
</dbReference>
<dbReference type="PANTHER" id="PTHR43065">
    <property type="entry name" value="SENSOR HISTIDINE KINASE"/>
    <property type="match status" value="1"/>
</dbReference>
<evidence type="ECO:0000256" key="3">
    <source>
        <dbReference type="ARBA" id="ARBA00012438"/>
    </source>
</evidence>
<dbReference type="InterPro" id="IPR003594">
    <property type="entry name" value="HATPase_dom"/>
</dbReference>
<dbReference type="SMART" id="SM00387">
    <property type="entry name" value="HATPase_c"/>
    <property type="match status" value="1"/>
</dbReference>
<feature type="domain" description="Histidine kinase" evidence="8">
    <location>
        <begin position="365"/>
        <end position="610"/>
    </location>
</feature>
<feature type="domain" description="HAMP" evidence="9">
    <location>
        <begin position="274"/>
        <end position="327"/>
    </location>
</feature>
<feature type="transmembrane region" description="Helical" evidence="7">
    <location>
        <begin position="249"/>
        <end position="271"/>
    </location>
</feature>
<dbReference type="InterPro" id="IPR036097">
    <property type="entry name" value="HisK_dim/P_sf"/>
</dbReference>
<dbReference type="InterPro" id="IPR036890">
    <property type="entry name" value="HATPase_C_sf"/>
</dbReference>
<dbReference type="STRING" id="1123010.SAMN02745724_00395"/>
<dbReference type="Gene3D" id="6.10.340.10">
    <property type="match status" value="1"/>
</dbReference>
<dbReference type="Gene3D" id="3.30.565.10">
    <property type="entry name" value="Histidine kinase-like ATPase, C-terminal domain"/>
    <property type="match status" value="1"/>
</dbReference>
<evidence type="ECO:0000259" key="9">
    <source>
        <dbReference type="PROSITE" id="PS50885"/>
    </source>
</evidence>
<proteinExistence type="predicted"/>
<dbReference type="PROSITE" id="PS50109">
    <property type="entry name" value="HIS_KIN"/>
    <property type="match status" value="1"/>
</dbReference>
<evidence type="ECO:0000259" key="8">
    <source>
        <dbReference type="PROSITE" id="PS50109"/>
    </source>
</evidence>
<keyword evidence="7" id="KW-0812">Transmembrane</keyword>
<evidence type="ECO:0000256" key="7">
    <source>
        <dbReference type="SAM" id="Phobius"/>
    </source>
</evidence>
<dbReference type="SMART" id="SM00304">
    <property type="entry name" value="HAMP"/>
    <property type="match status" value="1"/>
</dbReference>
<keyword evidence="5" id="KW-0808">Transferase</keyword>
<dbReference type="GO" id="GO:0000155">
    <property type="term" value="F:phosphorelay sensor kinase activity"/>
    <property type="evidence" value="ECO:0007669"/>
    <property type="project" value="InterPro"/>
</dbReference>
<keyword evidence="7" id="KW-0472">Membrane</keyword>
<dbReference type="PANTHER" id="PTHR43065:SF50">
    <property type="entry name" value="HISTIDINE KINASE"/>
    <property type="match status" value="1"/>
</dbReference>
<keyword evidence="11" id="KW-1185">Reference proteome</keyword>
<name>A0A1I1EWZ5_9GAMM</name>
<gene>
    <name evidence="10" type="ORF">SAMN02745724_00395</name>
</gene>
<dbReference type="InterPro" id="IPR003661">
    <property type="entry name" value="HisK_dim/P_dom"/>
</dbReference>
<dbReference type="EC" id="2.7.13.3" evidence="3"/>
<evidence type="ECO:0000256" key="5">
    <source>
        <dbReference type="ARBA" id="ARBA00022679"/>
    </source>
</evidence>
<evidence type="ECO:0000256" key="4">
    <source>
        <dbReference type="ARBA" id="ARBA00022553"/>
    </source>
</evidence>
<dbReference type="RefSeq" id="WP_091979352.1">
    <property type="nucleotide sequence ID" value="NZ_FOLO01000002.1"/>
</dbReference>
<dbReference type="EMBL" id="FOLO01000002">
    <property type="protein sequence ID" value="SFB89423.1"/>
    <property type="molecule type" value="Genomic_DNA"/>
</dbReference>
<evidence type="ECO:0000256" key="1">
    <source>
        <dbReference type="ARBA" id="ARBA00000085"/>
    </source>
</evidence>
<dbReference type="PRINTS" id="PR00344">
    <property type="entry name" value="BCTRLSENSOR"/>
</dbReference>
<dbReference type="OrthoDB" id="9772100at2"/>
<dbReference type="Gene3D" id="1.10.287.130">
    <property type="match status" value="1"/>
</dbReference>
<dbReference type="AlphaFoldDB" id="A0A1I1EWZ5"/>
<sequence length="612" mass="68645">MKKISVSFALAGFVFLSCASLALLISALVSNQVISTINAEQNKIISREINQINNNYLIYLNQRLTILKEKAKLPIMLQTLMQPESNLGKINDFMADLTILGKSYKLSLFDFEGRLLHTTLNSSQLIQQQIPWFKSVLKSNISNNQTLTNISITGETEPYFFAISVAIKYQNSIEGILTMQIPIADINEQISADKRLEGISIGLMKNNQTLITFGEVIIGETKRIDWPKLDLSLLFTIDKSIINSMLYKLMVQISAIIIVAILITSFLAYFFGYRYFVKPLLSLSEATEKLDKGEHIQAMPEESSIVEFSSLLHKFNQMAKQVEKREQALKTSYSKLTQANDELKLSESQLVQSEKMASIGLLAAGVAHEINNPIGYVKSNLTVLNDYLNDLQEYNKALSDDTSFKDNIMAEYKQKQQTLIDKYDIDYLFKDIFPLIESTIGGIDRVDEIVQSLKIFARIEQPLKSLIDINEGLNATLKIVWNELKYNCEIHVDLQPLPMTLAFPGKLNQVFMNLLINAGQAIDDKGNIYVRSKVKDNDILIEIEDTGCGIENESLSKIFTPFYTSKPIGTGTGLGLSISHNIINQHGGQISVTSKVNQGSCFTISIPIIEIE</sequence>
<keyword evidence="4" id="KW-0597">Phosphoprotein</keyword>
<dbReference type="SUPFAM" id="SSF47384">
    <property type="entry name" value="Homodimeric domain of signal transducing histidine kinase"/>
    <property type="match status" value="1"/>
</dbReference>
<evidence type="ECO:0000256" key="2">
    <source>
        <dbReference type="ARBA" id="ARBA00004370"/>
    </source>
</evidence>
<dbReference type="SUPFAM" id="SSF55874">
    <property type="entry name" value="ATPase domain of HSP90 chaperone/DNA topoisomerase II/histidine kinase"/>
    <property type="match status" value="1"/>
</dbReference>
<dbReference type="Pfam" id="PF02518">
    <property type="entry name" value="HATPase_c"/>
    <property type="match status" value="1"/>
</dbReference>
<accession>A0A1I1EWZ5</accession>
<dbReference type="CDD" id="cd00082">
    <property type="entry name" value="HisKA"/>
    <property type="match status" value="1"/>
</dbReference>
<dbReference type="Proteomes" id="UP000198862">
    <property type="component" value="Unassembled WGS sequence"/>
</dbReference>
<dbReference type="InterPro" id="IPR005467">
    <property type="entry name" value="His_kinase_dom"/>
</dbReference>
<evidence type="ECO:0000313" key="10">
    <source>
        <dbReference type="EMBL" id="SFB89423.1"/>
    </source>
</evidence>
<evidence type="ECO:0000313" key="11">
    <source>
        <dbReference type="Proteomes" id="UP000198862"/>
    </source>
</evidence>
<keyword evidence="7" id="KW-1133">Transmembrane helix</keyword>
<comment type="catalytic activity">
    <reaction evidence="1">
        <text>ATP + protein L-histidine = ADP + protein N-phospho-L-histidine.</text>
        <dbReference type="EC" id="2.7.13.3"/>
    </reaction>
</comment>
<dbReference type="PROSITE" id="PS51257">
    <property type="entry name" value="PROKAR_LIPOPROTEIN"/>
    <property type="match status" value="1"/>
</dbReference>
<comment type="subcellular location">
    <subcellularLocation>
        <location evidence="2">Membrane</location>
    </subcellularLocation>
</comment>
<organism evidence="10 11">
    <name type="scientific">Pseudoalteromonas denitrificans DSM 6059</name>
    <dbReference type="NCBI Taxonomy" id="1123010"/>
    <lineage>
        <taxon>Bacteria</taxon>
        <taxon>Pseudomonadati</taxon>
        <taxon>Pseudomonadota</taxon>
        <taxon>Gammaproteobacteria</taxon>
        <taxon>Alteromonadales</taxon>
        <taxon>Pseudoalteromonadaceae</taxon>
        <taxon>Pseudoalteromonas</taxon>
    </lineage>
</organism>